<dbReference type="InterPro" id="IPR058647">
    <property type="entry name" value="BSH_CzcB-like"/>
</dbReference>
<dbReference type="Gene3D" id="2.40.420.20">
    <property type="match status" value="1"/>
</dbReference>
<evidence type="ECO:0000259" key="5">
    <source>
        <dbReference type="Pfam" id="PF25989"/>
    </source>
</evidence>
<dbReference type="Gene3D" id="1.10.287.470">
    <property type="entry name" value="Helix hairpin bin"/>
    <property type="match status" value="1"/>
</dbReference>
<dbReference type="SUPFAM" id="SSF111369">
    <property type="entry name" value="HlyD-like secretion proteins"/>
    <property type="match status" value="1"/>
</dbReference>
<dbReference type="GO" id="GO:1990281">
    <property type="term" value="C:efflux pump complex"/>
    <property type="evidence" value="ECO:0007669"/>
    <property type="project" value="TreeGrafter"/>
</dbReference>
<feature type="chain" id="PRO_5015601445" evidence="2">
    <location>
        <begin position="23"/>
        <end position="346"/>
    </location>
</feature>
<dbReference type="PANTHER" id="PTHR30469">
    <property type="entry name" value="MULTIDRUG RESISTANCE PROTEIN MDTA"/>
    <property type="match status" value="1"/>
</dbReference>
<proteinExistence type="inferred from homology"/>
<dbReference type="InterPro" id="IPR058637">
    <property type="entry name" value="YknX-like_C"/>
</dbReference>
<dbReference type="Gene3D" id="2.40.50.100">
    <property type="match status" value="1"/>
</dbReference>
<dbReference type="Pfam" id="PF25954">
    <property type="entry name" value="Beta-barrel_RND_2"/>
    <property type="match status" value="1"/>
</dbReference>
<feature type="signal peptide" evidence="2">
    <location>
        <begin position="1"/>
        <end position="22"/>
    </location>
</feature>
<gene>
    <name evidence="6" type="ORF">C7382_11344</name>
</gene>
<dbReference type="Pfam" id="PF25989">
    <property type="entry name" value="YknX_C"/>
    <property type="match status" value="1"/>
</dbReference>
<evidence type="ECO:0000259" key="3">
    <source>
        <dbReference type="Pfam" id="PF25954"/>
    </source>
</evidence>
<sequence>MKRTNILSGVVALSFLSLIALTGCGGKNKNQTSAADSAAMAARLVETTVVKLDTLNETITYTATVQAEVTNNITPQVGNRIVRLAAEVGDRVGRGQVLAELDRTQLTQAKVQLENTRTNFNRMDELYKIGGISKQQWDALKMQLDVAESAYNNLLENTILRSPISGVVTARNYDKGDMASPALPIYVVEQIAPVKLLINVSEQYLTRLRKGMSATVSVDALHEQSFEGKIALIYPAVDPTTHTVSVEVQIANREQLMRPGMYAKATLNFGSKQAIMVSDLAVVKQVGSGEFYVFVVENGKAVRRVVTLGVQQGNSYEILQGLNVGDVVVTAGMNNLTDGQAVRIKE</sequence>
<dbReference type="PROSITE" id="PS51257">
    <property type="entry name" value="PROKAR_LIPOPROTEIN"/>
    <property type="match status" value="1"/>
</dbReference>
<reference evidence="6 7" key="1">
    <citation type="submission" date="2018-04" db="EMBL/GenBank/DDBJ databases">
        <title>Genomic Encyclopedia of Type Strains, Phase IV (KMG-IV): sequencing the most valuable type-strain genomes for metagenomic binning, comparative biology and taxonomic classification.</title>
        <authorList>
            <person name="Goeker M."/>
        </authorList>
    </citation>
    <scope>NUCLEOTIDE SEQUENCE [LARGE SCALE GENOMIC DNA]</scope>
    <source>
        <strain evidence="6 7">DSM 28520</strain>
    </source>
</reference>
<dbReference type="Pfam" id="PF25973">
    <property type="entry name" value="BSH_CzcB"/>
    <property type="match status" value="1"/>
</dbReference>
<dbReference type="OrthoDB" id="9798190at2"/>
<dbReference type="GO" id="GO:0015562">
    <property type="term" value="F:efflux transmembrane transporter activity"/>
    <property type="evidence" value="ECO:0007669"/>
    <property type="project" value="TreeGrafter"/>
</dbReference>
<accession>A0A2U1F894</accession>
<evidence type="ECO:0000313" key="7">
    <source>
        <dbReference type="Proteomes" id="UP000245462"/>
    </source>
</evidence>
<dbReference type="InterPro" id="IPR058792">
    <property type="entry name" value="Beta-barrel_RND_2"/>
</dbReference>
<dbReference type="GeneID" id="94551211"/>
<feature type="domain" description="CusB-like beta-barrel" evidence="3">
    <location>
        <begin position="197"/>
        <end position="268"/>
    </location>
</feature>
<evidence type="ECO:0000313" key="6">
    <source>
        <dbReference type="EMBL" id="PVZ08391.1"/>
    </source>
</evidence>
<dbReference type="RefSeq" id="WP_116679746.1">
    <property type="nucleotide sequence ID" value="NZ_JBGYUN010000229.1"/>
</dbReference>
<dbReference type="FunFam" id="2.40.30.170:FF:000010">
    <property type="entry name" value="Efflux RND transporter periplasmic adaptor subunit"/>
    <property type="match status" value="1"/>
</dbReference>
<evidence type="ECO:0000259" key="4">
    <source>
        <dbReference type="Pfam" id="PF25973"/>
    </source>
</evidence>
<evidence type="ECO:0000256" key="2">
    <source>
        <dbReference type="SAM" id="SignalP"/>
    </source>
</evidence>
<keyword evidence="7" id="KW-1185">Reference proteome</keyword>
<dbReference type="NCBIfam" id="TIGR01730">
    <property type="entry name" value="RND_mfp"/>
    <property type="match status" value="1"/>
</dbReference>
<comment type="caution">
    <text evidence="6">The sequence shown here is derived from an EMBL/GenBank/DDBJ whole genome shotgun (WGS) entry which is preliminary data.</text>
</comment>
<dbReference type="Gene3D" id="2.40.30.170">
    <property type="match status" value="1"/>
</dbReference>
<comment type="similarity">
    <text evidence="1">Belongs to the membrane fusion protein (MFP) (TC 8.A.1) family.</text>
</comment>
<dbReference type="Proteomes" id="UP000245462">
    <property type="component" value="Unassembled WGS sequence"/>
</dbReference>
<feature type="domain" description="YknX-like C-terminal permuted SH3-like" evidence="5">
    <location>
        <begin position="281"/>
        <end position="343"/>
    </location>
</feature>
<organism evidence="6 7">
    <name type="scientific">Porphyromonas loveana</name>
    <dbReference type="NCBI Taxonomy" id="1884669"/>
    <lineage>
        <taxon>Bacteria</taxon>
        <taxon>Pseudomonadati</taxon>
        <taxon>Bacteroidota</taxon>
        <taxon>Bacteroidia</taxon>
        <taxon>Bacteroidales</taxon>
        <taxon>Porphyromonadaceae</taxon>
        <taxon>Porphyromonas</taxon>
    </lineage>
</organism>
<name>A0A2U1F894_9PORP</name>
<evidence type="ECO:0000256" key="1">
    <source>
        <dbReference type="ARBA" id="ARBA00009477"/>
    </source>
</evidence>
<dbReference type="InterPro" id="IPR006143">
    <property type="entry name" value="RND_pump_MFP"/>
</dbReference>
<dbReference type="EMBL" id="QEKY01000013">
    <property type="protein sequence ID" value="PVZ08391.1"/>
    <property type="molecule type" value="Genomic_DNA"/>
</dbReference>
<keyword evidence="2" id="KW-0732">Signal</keyword>
<dbReference type="AlphaFoldDB" id="A0A2U1F894"/>
<feature type="domain" description="CzcB-like barrel-sandwich hybrid" evidence="4">
    <location>
        <begin position="71"/>
        <end position="188"/>
    </location>
</feature>
<protein>
    <submittedName>
        <fullName evidence="6">RND family efflux transporter MFP subunit</fullName>
    </submittedName>
</protein>